<keyword evidence="1" id="KW-0472">Membrane</keyword>
<name>A0A1V0E7C9_9CAUD</name>
<organism evidence="2 3">
    <name type="scientific">Klebsiella phage vB_KpnM_BIS47</name>
    <dbReference type="NCBI Taxonomy" id="1907784"/>
    <lineage>
        <taxon>Viruses</taxon>
        <taxon>Duplodnaviria</taxon>
        <taxon>Heunggongvirae</taxon>
        <taxon>Uroviricota</taxon>
        <taxon>Caudoviricetes</taxon>
        <taxon>Vequintavirinae</taxon>
        <taxon>Mydovirus</taxon>
        <taxon>Mydovirus BIS47</taxon>
    </lineage>
</organism>
<sequence length="55" mass="5955">MLEAINYFFLVLAAVACVSCAFGAVFSKDETHRTVYVGCAVINAAFTVHLWSIAL</sequence>
<reference evidence="2 3" key="1">
    <citation type="submission" date="2017-02" db="EMBL/GenBank/DDBJ databases">
        <title>Genome sequencing and assembly of Klebsiella pneumoniae phages.</title>
        <authorList>
            <person name="Labudda L."/>
            <person name="Strapagiel D."/>
            <person name="Karczewska-Golec J."/>
            <person name="Golec P."/>
        </authorList>
    </citation>
    <scope>NUCLEOTIDE SEQUENCE [LARGE SCALE GENOMIC DNA]</scope>
</reference>
<evidence type="ECO:0000313" key="2">
    <source>
        <dbReference type="EMBL" id="ARB12763.1"/>
    </source>
</evidence>
<dbReference type="Proteomes" id="UP000221691">
    <property type="component" value="Segment"/>
</dbReference>
<dbReference type="EMBL" id="KY652726">
    <property type="protein sequence ID" value="ARB12763.1"/>
    <property type="molecule type" value="Genomic_DNA"/>
</dbReference>
<evidence type="ECO:0000256" key="1">
    <source>
        <dbReference type="SAM" id="Phobius"/>
    </source>
</evidence>
<dbReference type="KEGG" id="vg:55632752"/>
<dbReference type="GeneID" id="55632752"/>
<keyword evidence="1" id="KW-0812">Transmembrane</keyword>
<dbReference type="RefSeq" id="YP_009832766.1">
    <property type="nucleotide sequence ID" value="NC_048656.1"/>
</dbReference>
<proteinExistence type="predicted"/>
<evidence type="ECO:0000313" key="3">
    <source>
        <dbReference type="Proteomes" id="UP000221691"/>
    </source>
</evidence>
<accession>A0A1V0E7C9</accession>
<keyword evidence="3" id="KW-1185">Reference proteome</keyword>
<gene>
    <name evidence="2" type="ORF">BIS47_259</name>
</gene>
<protein>
    <submittedName>
        <fullName evidence="2">Uncharacterized protein</fullName>
    </submittedName>
</protein>
<keyword evidence="1" id="KW-1133">Transmembrane helix</keyword>
<feature type="transmembrane region" description="Helical" evidence="1">
    <location>
        <begin position="6"/>
        <end position="27"/>
    </location>
</feature>
<feature type="transmembrane region" description="Helical" evidence="1">
    <location>
        <begin position="34"/>
        <end position="54"/>
    </location>
</feature>